<dbReference type="PROSITE" id="PS00954">
    <property type="entry name" value="IGP_DEHYDRATASE_1"/>
    <property type="match status" value="1"/>
</dbReference>
<dbReference type="Gene3D" id="3.30.230.40">
    <property type="entry name" value="Imidazole glycerol phosphate dehydratase, domain 1"/>
    <property type="match status" value="2"/>
</dbReference>
<dbReference type="PANTHER" id="PTHR23133:SF2">
    <property type="entry name" value="IMIDAZOLEGLYCEROL-PHOSPHATE DEHYDRATASE"/>
    <property type="match status" value="1"/>
</dbReference>
<dbReference type="PANTHER" id="PTHR23133">
    <property type="entry name" value="IMIDAZOLEGLYCEROL-PHOSPHATE DEHYDRATASE HIS7"/>
    <property type="match status" value="1"/>
</dbReference>
<evidence type="ECO:0000256" key="1">
    <source>
        <dbReference type="ARBA" id="ARBA00005047"/>
    </source>
</evidence>
<dbReference type="InterPro" id="IPR038494">
    <property type="entry name" value="IGPD_sf"/>
</dbReference>
<keyword evidence="6" id="KW-0963">Cytoplasm</keyword>
<dbReference type="NCBIfam" id="NF002111">
    <property type="entry name" value="PRK00951.2-1"/>
    <property type="match status" value="1"/>
</dbReference>
<dbReference type="RefSeq" id="WP_166511244.1">
    <property type="nucleotide sequence ID" value="NZ_VNHM01000005.1"/>
</dbReference>
<keyword evidence="5 6" id="KW-0456">Lyase</keyword>
<accession>A0A5S4ZUA3</accession>
<name>A0A5S4ZUA3_9FIRM</name>
<keyword evidence="4 6" id="KW-0368">Histidine biosynthesis</keyword>
<dbReference type="CDD" id="cd07914">
    <property type="entry name" value="IGPD"/>
    <property type="match status" value="1"/>
</dbReference>
<keyword evidence="9" id="KW-1185">Reference proteome</keyword>
<dbReference type="UniPathway" id="UPA00031">
    <property type="reaction ID" value="UER00011"/>
</dbReference>
<sequence>MGIINARVAEINRETNETCISLQLALDDTGQSTINTGVGFLDHMLHLLAKHGGMQLKLQARGDLAVDAHHTVEDVGICLGQALKKALGDKRGIERYGHVLLPMDEALVAVALDFSGRGWLSFDVPLPAAKVGDFDTELVEEFLRAFAINGALTLHVHLMAGKNTHHIIEAIFKGLGRVLRLAAEVKDPRGGLPSTKGVL</sequence>
<comment type="subcellular location">
    <subcellularLocation>
        <location evidence="6 7">Cytoplasm</location>
    </subcellularLocation>
</comment>
<proteinExistence type="inferred from homology"/>
<dbReference type="SUPFAM" id="SSF54211">
    <property type="entry name" value="Ribosomal protein S5 domain 2-like"/>
    <property type="match status" value="2"/>
</dbReference>
<keyword evidence="3 6" id="KW-0028">Amino-acid biosynthesis</keyword>
<dbReference type="EMBL" id="VNHM01000005">
    <property type="protein sequence ID" value="TYO96266.1"/>
    <property type="molecule type" value="Genomic_DNA"/>
</dbReference>
<comment type="similarity">
    <text evidence="6 7">Belongs to the imidazoleglycerol-phosphate dehydratase family.</text>
</comment>
<evidence type="ECO:0000256" key="2">
    <source>
        <dbReference type="ARBA" id="ARBA00016664"/>
    </source>
</evidence>
<dbReference type="Pfam" id="PF00475">
    <property type="entry name" value="IGPD"/>
    <property type="match status" value="1"/>
</dbReference>
<dbReference type="HAMAP" id="MF_00076">
    <property type="entry name" value="HisB"/>
    <property type="match status" value="1"/>
</dbReference>
<comment type="pathway">
    <text evidence="1 6 7">Amino-acid biosynthesis; L-histidine biosynthesis; L-histidine from 5-phospho-alpha-D-ribose 1-diphosphate: step 6/9.</text>
</comment>
<dbReference type="GO" id="GO:0004424">
    <property type="term" value="F:imidazoleglycerol-phosphate dehydratase activity"/>
    <property type="evidence" value="ECO:0007669"/>
    <property type="project" value="UniProtKB-UniRule"/>
</dbReference>
<dbReference type="GO" id="GO:0005737">
    <property type="term" value="C:cytoplasm"/>
    <property type="evidence" value="ECO:0007669"/>
    <property type="project" value="UniProtKB-SubCell"/>
</dbReference>
<dbReference type="EC" id="4.2.1.19" evidence="6 7"/>
<evidence type="ECO:0000256" key="5">
    <source>
        <dbReference type="ARBA" id="ARBA00023239"/>
    </source>
</evidence>
<dbReference type="AlphaFoldDB" id="A0A5S4ZUA3"/>
<dbReference type="NCBIfam" id="NF002114">
    <property type="entry name" value="PRK00951.2-4"/>
    <property type="match status" value="1"/>
</dbReference>
<dbReference type="InterPro" id="IPR020568">
    <property type="entry name" value="Ribosomal_Su5_D2-typ_SF"/>
</dbReference>
<dbReference type="PROSITE" id="PS00955">
    <property type="entry name" value="IGP_DEHYDRATASE_2"/>
    <property type="match status" value="1"/>
</dbReference>
<evidence type="ECO:0000256" key="3">
    <source>
        <dbReference type="ARBA" id="ARBA00022605"/>
    </source>
</evidence>
<dbReference type="InterPro" id="IPR000807">
    <property type="entry name" value="ImidazoleglycerolP_deHydtase"/>
</dbReference>
<dbReference type="FunFam" id="3.30.230.40:FF:000001">
    <property type="entry name" value="Imidazoleglycerol-phosphate dehydratase HisB"/>
    <property type="match status" value="1"/>
</dbReference>
<comment type="caution">
    <text evidence="8">The sequence shown here is derived from an EMBL/GenBank/DDBJ whole genome shotgun (WGS) entry which is preliminary data.</text>
</comment>
<dbReference type="Proteomes" id="UP000323166">
    <property type="component" value="Unassembled WGS sequence"/>
</dbReference>
<dbReference type="FunFam" id="3.30.230.40:FF:000003">
    <property type="entry name" value="Imidazoleglycerol-phosphate dehydratase HisB"/>
    <property type="match status" value="1"/>
</dbReference>
<evidence type="ECO:0000313" key="8">
    <source>
        <dbReference type="EMBL" id="TYO96266.1"/>
    </source>
</evidence>
<comment type="catalytic activity">
    <reaction evidence="6 7">
        <text>D-erythro-1-(imidazol-4-yl)glycerol 3-phosphate = 3-(imidazol-4-yl)-2-oxopropyl phosphate + H2O</text>
        <dbReference type="Rhea" id="RHEA:11040"/>
        <dbReference type="ChEBI" id="CHEBI:15377"/>
        <dbReference type="ChEBI" id="CHEBI:57766"/>
        <dbReference type="ChEBI" id="CHEBI:58278"/>
        <dbReference type="EC" id="4.2.1.19"/>
    </reaction>
</comment>
<dbReference type="GO" id="GO:0000105">
    <property type="term" value="P:L-histidine biosynthetic process"/>
    <property type="evidence" value="ECO:0007669"/>
    <property type="project" value="UniProtKB-UniRule"/>
</dbReference>
<evidence type="ECO:0000256" key="4">
    <source>
        <dbReference type="ARBA" id="ARBA00023102"/>
    </source>
</evidence>
<protein>
    <recommendedName>
        <fullName evidence="2 6">Imidazoleglycerol-phosphate dehydratase</fullName>
        <shortName evidence="6">IGPD</shortName>
        <ecNumber evidence="6 7">4.2.1.19</ecNumber>
    </recommendedName>
</protein>
<evidence type="ECO:0000313" key="9">
    <source>
        <dbReference type="Proteomes" id="UP000323166"/>
    </source>
</evidence>
<gene>
    <name evidence="6" type="primary">hisB</name>
    <name evidence="8" type="ORF">LX24_01223</name>
</gene>
<reference evidence="8 9" key="1">
    <citation type="submission" date="2019-07" db="EMBL/GenBank/DDBJ databases">
        <title>Genomic Encyclopedia of Type Strains, Phase I: the one thousand microbial genomes (KMG-I) project.</title>
        <authorList>
            <person name="Kyrpides N."/>
        </authorList>
    </citation>
    <scope>NUCLEOTIDE SEQUENCE [LARGE SCALE GENOMIC DNA]</scope>
    <source>
        <strain evidence="8 9">DSM 6562</strain>
    </source>
</reference>
<organism evidence="8 9">
    <name type="scientific">Desulfallas thermosapovorans DSM 6562</name>
    <dbReference type="NCBI Taxonomy" id="1121431"/>
    <lineage>
        <taxon>Bacteria</taxon>
        <taxon>Bacillati</taxon>
        <taxon>Bacillota</taxon>
        <taxon>Clostridia</taxon>
        <taxon>Eubacteriales</taxon>
        <taxon>Desulfallaceae</taxon>
        <taxon>Desulfallas</taxon>
    </lineage>
</organism>
<evidence type="ECO:0000256" key="7">
    <source>
        <dbReference type="RuleBase" id="RU000599"/>
    </source>
</evidence>
<evidence type="ECO:0000256" key="6">
    <source>
        <dbReference type="HAMAP-Rule" id="MF_00076"/>
    </source>
</evidence>
<dbReference type="InterPro" id="IPR020565">
    <property type="entry name" value="ImidazoleglycerP_deHydtase_CS"/>
</dbReference>